<accession>A0A9P5TES2</accession>
<reference evidence="1" key="2">
    <citation type="journal article" date="2020" name="Nat. Commun.">
        <title>Large-scale genome sequencing of mycorrhizal fungi provides insights into the early evolution of symbiotic traits.</title>
        <authorList>
            <person name="Miyauchi S."/>
            <person name="Kiss E."/>
            <person name="Kuo A."/>
            <person name="Drula E."/>
            <person name="Kohler A."/>
            <person name="Sanchez-Garcia M."/>
            <person name="Morin E."/>
            <person name="Andreopoulos B."/>
            <person name="Barry K.W."/>
            <person name="Bonito G."/>
            <person name="Buee M."/>
            <person name="Carver A."/>
            <person name="Chen C."/>
            <person name="Cichocki N."/>
            <person name="Clum A."/>
            <person name="Culley D."/>
            <person name="Crous P.W."/>
            <person name="Fauchery L."/>
            <person name="Girlanda M."/>
            <person name="Hayes R.D."/>
            <person name="Keri Z."/>
            <person name="LaButti K."/>
            <person name="Lipzen A."/>
            <person name="Lombard V."/>
            <person name="Magnuson J."/>
            <person name="Maillard F."/>
            <person name="Murat C."/>
            <person name="Nolan M."/>
            <person name="Ohm R.A."/>
            <person name="Pangilinan J."/>
            <person name="Pereira M.F."/>
            <person name="Perotto S."/>
            <person name="Peter M."/>
            <person name="Pfister S."/>
            <person name="Riley R."/>
            <person name="Sitrit Y."/>
            <person name="Stielow J.B."/>
            <person name="Szollosi G."/>
            <person name="Zifcakova L."/>
            <person name="Stursova M."/>
            <person name="Spatafora J.W."/>
            <person name="Tedersoo L."/>
            <person name="Vaario L.M."/>
            <person name="Yamada A."/>
            <person name="Yan M."/>
            <person name="Wang P."/>
            <person name="Xu J."/>
            <person name="Bruns T."/>
            <person name="Baldrian P."/>
            <person name="Vilgalys R."/>
            <person name="Dunand C."/>
            <person name="Henrissat B."/>
            <person name="Grigoriev I.V."/>
            <person name="Hibbett D."/>
            <person name="Nagy L.G."/>
            <person name="Martin F.M."/>
        </authorList>
    </citation>
    <scope>NUCLEOTIDE SEQUENCE</scope>
    <source>
        <strain evidence="1">Prilba</strain>
    </source>
</reference>
<evidence type="ECO:0000313" key="2">
    <source>
        <dbReference type="Proteomes" id="UP000759537"/>
    </source>
</evidence>
<protein>
    <submittedName>
        <fullName evidence="1">Uncharacterized protein</fullName>
    </submittedName>
</protein>
<organism evidence="1 2">
    <name type="scientific">Russula ochroleuca</name>
    <dbReference type="NCBI Taxonomy" id="152965"/>
    <lineage>
        <taxon>Eukaryota</taxon>
        <taxon>Fungi</taxon>
        <taxon>Dikarya</taxon>
        <taxon>Basidiomycota</taxon>
        <taxon>Agaricomycotina</taxon>
        <taxon>Agaricomycetes</taxon>
        <taxon>Russulales</taxon>
        <taxon>Russulaceae</taxon>
        <taxon>Russula</taxon>
    </lineage>
</organism>
<dbReference type="OrthoDB" id="9997422at2759"/>
<dbReference type="AlphaFoldDB" id="A0A9P5TES2"/>
<proteinExistence type="predicted"/>
<sequence>MFTNEFLSHFRGDVYASNARHGEPPIQLVPSSLDAFRRGVQVTLNLDLGFNDQGEMTPFQGGANKDVVHRTYKTLYSDGNARVRLAPRVAKGTGLMAVVWSLNRLFCTPKFTAVDD</sequence>
<evidence type="ECO:0000313" key="1">
    <source>
        <dbReference type="EMBL" id="KAF8487343.1"/>
    </source>
</evidence>
<keyword evidence="2" id="KW-1185">Reference proteome</keyword>
<dbReference type="EMBL" id="WHVB01000001">
    <property type="protein sequence ID" value="KAF8487343.1"/>
    <property type="molecule type" value="Genomic_DNA"/>
</dbReference>
<gene>
    <name evidence="1" type="ORF">DFH94DRAFT_23699</name>
</gene>
<dbReference type="Proteomes" id="UP000759537">
    <property type="component" value="Unassembled WGS sequence"/>
</dbReference>
<name>A0A9P5TES2_9AGAM</name>
<comment type="caution">
    <text evidence="1">The sequence shown here is derived from an EMBL/GenBank/DDBJ whole genome shotgun (WGS) entry which is preliminary data.</text>
</comment>
<reference evidence="1" key="1">
    <citation type="submission" date="2019-10" db="EMBL/GenBank/DDBJ databases">
        <authorList>
            <consortium name="DOE Joint Genome Institute"/>
            <person name="Kuo A."/>
            <person name="Miyauchi S."/>
            <person name="Kiss E."/>
            <person name="Drula E."/>
            <person name="Kohler A."/>
            <person name="Sanchez-Garcia M."/>
            <person name="Andreopoulos B."/>
            <person name="Barry K.W."/>
            <person name="Bonito G."/>
            <person name="Buee M."/>
            <person name="Carver A."/>
            <person name="Chen C."/>
            <person name="Cichocki N."/>
            <person name="Clum A."/>
            <person name="Culley D."/>
            <person name="Crous P.W."/>
            <person name="Fauchery L."/>
            <person name="Girlanda M."/>
            <person name="Hayes R."/>
            <person name="Keri Z."/>
            <person name="LaButti K."/>
            <person name="Lipzen A."/>
            <person name="Lombard V."/>
            <person name="Magnuson J."/>
            <person name="Maillard F."/>
            <person name="Morin E."/>
            <person name="Murat C."/>
            <person name="Nolan M."/>
            <person name="Ohm R."/>
            <person name="Pangilinan J."/>
            <person name="Pereira M."/>
            <person name="Perotto S."/>
            <person name="Peter M."/>
            <person name="Riley R."/>
            <person name="Sitrit Y."/>
            <person name="Stielow B."/>
            <person name="Szollosi G."/>
            <person name="Zifcakova L."/>
            <person name="Stursova M."/>
            <person name="Spatafora J.W."/>
            <person name="Tedersoo L."/>
            <person name="Vaario L.-M."/>
            <person name="Yamada A."/>
            <person name="Yan M."/>
            <person name="Wang P."/>
            <person name="Xu J."/>
            <person name="Bruns T."/>
            <person name="Baldrian P."/>
            <person name="Vilgalys R."/>
            <person name="Henrissat B."/>
            <person name="Grigoriev I.V."/>
            <person name="Hibbett D."/>
            <person name="Nagy L.G."/>
            <person name="Martin F.M."/>
        </authorList>
    </citation>
    <scope>NUCLEOTIDE SEQUENCE</scope>
    <source>
        <strain evidence="1">Prilba</strain>
    </source>
</reference>